<reference evidence="2 3" key="1">
    <citation type="submission" date="2014-04" db="EMBL/GenBank/DDBJ databases">
        <authorList>
            <consortium name="DOE Joint Genome Institute"/>
            <person name="Kuo A."/>
            <person name="Kohler A."/>
            <person name="Nagy L.G."/>
            <person name="Floudas D."/>
            <person name="Copeland A."/>
            <person name="Barry K.W."/>
            <person name="Cichocki N."/>
            <person name="Veneault-Fourrey C."/>
            <person name="LaButti K."/>
            <person name="Lindquist E.A."/>
            <person name="Lipzen A."/>
            <person name="Lundell T."/>
            <person name="Morin E."/>
            <person name="Murat C."/>
            <person name="Sun H."/>
            <person name="Tunlid A."/>
            <person name="Henrissat B."/>
            <person name="Grigoriev I.V."/>
            <person name="Hibbett D.S."/>
            <person name="Martin F."/>
            <person name="Nordberg H.P."/>
            <person name="Cantor M.N."/>
            <person name="Hua S.X."/>
        </authorList>
    </citation>
    <scope>NUCLEOTIDE SEQUENCE [LARGE SCALE GENOMIC DNA]</scope>
    <source>
        <strain evidence="2 3">LaAM-08-1</strain>
    </source>
</reference>
<evidence type="ECO:0000256" key="1">
    <source>
        <dbReference type="ARBA" id="ARBA00023125"/>
    </source>
</evidence>
<dbReference type="EMBL" id="KN838739">
    <property type="protein sequence ID" value="KIJ95906.1"/>
    <property type="molecule type" value="Genomic_DNA"/>
</dbReference>
<dbReference type="Gene3D" id="1.10.150.130">
    <property type="match status" value="1"/>
</dbReference>
<dbReference type="InterPro" id="IPR010998">
    <property type="entry name" value="Integrase_recombinase_N"/>
</dbReference>
<dbReference type="Proteomes" id="UP000054477">
    <property type="component" value="Unassembled WGS sequence"/>
</dbReference>
<reference evidence="3" key="2">
    <citation type="submission" date="2015-01" db="EMBL/GenBank/DDBJ databases">
        <title>Evolutionary Origins and Diversification of the Mycorrhizal Mutualists.</title>
        <authorList>
            <consortium name="DOE Joint Genome Institute"/>
            <consortium name="Mycorrhizal Genomics Consortium"/>
            <person name="Kohler A."/>
            <person name="Kuo A."/>
            <person name="Nagy L.G."/>
            <person name="Floudas D."/>
            <person name="Copeland A."/>
            <person name="Barry K.W."/>
            <person name="Cichocki N."/>
            <person name="Veneault-Fourrey C."/>
            <person name="LaButti K."/>
            <person name="Lindquist E.A."/>
            <person name="Lipzen A."/>
            <person name="Lundell T."/>
            <person name="Morin E."/>
            <person name="Murat C."/>
            <person name="Riley R."/>
            <person name="Ohm R."/>
            <person name="Sun H."/>
            <person name="Tunlid A."/>
            <person name="Henrissat B."/>
            <person name="Grigoriev I.V."/>
            <person name="Hibbett D.S."/>
            <person name="Martin F."/>
        </authorList>
    </citation>
    <scope>NUCLEOTIDE SEQUENCE [LARGE SCALE GENOMIC DNA]</scope>
    <source>
        <strain evidence="3">LaAM-08-1</strain>
    </source>
</reference>
<evidence type="ECO:0000313" key="3">
    <source>
        <dbReference type="Proteomes" id="UP000054477"/>
    </source>
</evidence>
<dbReference type="STRING" id="1095629.A0A0C9XDY5"/>
<dbReference type="OrthoDB" id="2678913at2759"/>
<dbReference type="GO" id="GO:0003677">
    <property type="term" value="F:DNA binding"/>
    <property type="evidence" value="ECO:0007669"/>
    <property type="project" value="UniProtKB-KW"/>
</dbReference>
<keyword evidence="1" id="KW-0238">DNA-binding</keyword>
<gene>
    <name evidence="2" type="ORF">K443DRAFT_11041</name>
</gene>
<sequence>MNRHESARVMLTNLTATNIQQISVIIGKAWEESMLAAYGSGLLNYHVFCDLKSIPEEERAPVNLTLISAFIASIAGAYSGSTIDNYVYGIRAWHILHGVRWQMETAELEAILWAAEKVTPHTSKKKKRVPYTPDFILTVRGQLELDKLQDVAVYGCLTTTFYAAGHLGEFTVPNLGAFDKDRHIKPSDIRIEHNHNGLHSMVFHIPKTKTSNQGEDVSWSKQSGDTDPQAALAHHMAINNPPWNGHLLRTSTRMENTALSQSLRHGICIGSTLEYLQRGTPFKAHSNTGPLHASCPRSAQELCQNHHAAAAALDTVSAMGSYWPTGIAAHISFSPTEKVLCRDGKPSAFAHSAYSLPSYFLWTLDIH</sequence>
<evidence type="ECO:0000313" key="2">
    <source>
        <dbReference type="EMBL" id="KIJ95906.1"/>
    </source>
</evidence>
<dbReference type="SUPFAM" id="SSF47823">
    <property type="entry name" value="lambda integrase-like, N-terminal domain"/>
    <property type="match status" value="1"/>
</dbReference>
<organism evidence="2 3">
    <name type="scientific">Laccaria amethystina LaAM-08-1</name>
    <dbReference type="NCBI Taxonomy" id="1095629"/>
    <lineage>
        <taxon>Eukaryota</taxon>
        <taxon>Fungi</taxon>
        <taxon>Dikarya</taxon>
        <taxon>Basidiomycota</taxon>
        <taxon>Agaricomycotina</taxon>
        <taxon>Agaricomycetes</taxon>
        <taxon>Agaricomycetidae</taxon>
        <taxon>Agaricales</taxon>
        <taxon>Agaricineae</taxon>
        <taxon>Hydnangiaceae</taxon>
        <taxon>Laccaria</taxon>
    </lineage>
</organism>
<keyword evidence="3" id="KW-1185">Reference proteome</keyword>
<proteinExistence type="predicted"/>
<accession>A0A0C9XDY5</accession>
<protein>
    <submittedName>
        <fullName evidence="2">Uncharacterized protein</fullName>
    </submittedName>
</protein>
<dbReference type="HOGENOM" id="CLU_003292_2_2_1"/>
<name>A0A0C9XDY5_9AGAR</name>
<dbReference type="AlphaFoldDB" id="A0A0C9XDY5"/>